<dbReference type="AlphaFoldDB" id="A0A4R9KAV4"/>
<proteinExistence type="predicted"/>
<dbReference type="EMBL" id="RQGF01000014">
    <property type="protein sequence ID" value="TGL62965.1"/>
    <property type="molecule type" value="Genomic_DNA"/>
</dbReference>
<comment type="caution">
    <text evidence="1">The sequence shown here is derived from an EMBL/GenBank/DDBJ whole genome shotgun (WGS) entry which is preliminary data.</text>
</comment>
<gene>
    <name evidence="1" type="ORF">EHQ64_07260</name>
</gene>
<name>A0A4R9KAV4_9LEPT</name>
<evidence type="ECO:0000313" key="2">
    <source>
        <dbReference type="Proteomes" id="UP000297762"/>
    </source>
</evidence>
<reference evidence="1" key="1">
    <citation type="journal article" date="2019" name="PLoS Negl. Trop. Dis.">
        <title>Revisiting the worldwide diversity of Leptospira species in the environment.</title>
        <authorList>
            <person name="Vincent A.T."/>
            <person name="Schiettekatte O."/>
            <person name="Bourhy P."/>
            <person name="Veyrier F.J."/>
            <person name="Picardeau M."/>
        </authorList>
    </citation>
    <scope>NUCLEOTIDE SEQUENCE [LARGE SCALE GENOMIC DNA]</scope>
    <source>
        <strain evidence="1">201702455</strain>
    </source>
</reference>
<protein>
    <submittedName>
        <fullName evidence="1">Peptidase M23</fullName>
    </submittedName>
</protein>
<dbReference type="Proteomes" id="UP000297762">
    <property type="component" value="Unassembled WGS sequence"/>
</dbReference>
<evidence type="ECO:0000313" key="1">
    <source>
        <dbReference type="EMBL" id="TGL62965.1"/>
    </source>
</evidence>
<feature type="non-terminal residue" evidence="1">
    <location>
        <position position="411"/>
    </location>
</feature>
<organism evidence="1 2">
    <name type="scientific">Leptospira sarikeiensis</name>
    <dbReference type="NCBI Taxonomy" id="2484943"/>
    <lineage>
        <taxon>Bacteria</taxon>
        <taxon>Pseudomonadati</taxon>
        <taxon>Spirochaetota</taxon>
        <taxon>Spirochaetia</taxon>
        <taxon>Leptospirales</taxon>
        <taxon>Leptospiraceae</taxon>
        <taxon>Leptospira</taxon>
    </lineage>
</organism>
<sequence length="411" mass="44979">MYDTANKLVDVYYYKGAADSLSQAISNKASESQWNQDGADLSARIRDSYARAEAYGTADLDASNRINQLVEMLYGTGAYAYDANDLGQIQTGVIGYNSAQTFWQEEIDGNSSGFGFDERKTAADNTNSSYAGKLADINQAASLQAVVMDQEKILLQDVNEIFIQEKKYTELSQTFASQGDFDTAEYYKGLAIKQQKLAQEKLTSGYGSLSEFAGNQVTTSTLNYTKNSYIVYGLSLLSKGSMSANDVANEIRKNQDQVYALSQSGIDYKNIQSMISDSQQLLKQGDEQADKVKELIARSEELANRSIGGELLAGLNDVLNYLTSQLPEEVTTAGISDVIAADSEKAMEAQDEIASLLMDMNSLLTSPDDLRRLSELQQAAGTGINLTANTAILSYLDDKAKEMEELNKQRS</sequence>
<keyword evidence="2" id="KW-1185">Reference proteome</keyword>
<accession>A0A4R9KAV4</accession>